<comment type="caution">
    <text evidence="1">The sequence shown here is derived from an EMBL/GenBank/DDBJ whole genome shotgun (WGS) entry which is preliminary data.</text>
</comment>
<dbReference type="InterPro" id="IPR001227">
    <property type="entry name" value="Ac_transferase_dom_sf"/>
</dbReference>
<evidence type="ECO:0000313" key="1">
    <source>
        <dbReference type="EMBL" id="KAH6867298.1"/>
    </source>
</evidence>
<accession>A0A9P8VNW5</accession>
<dbReference type="EMBL" id="JAGPYM010000111">
    <property type="protein sequence ID" value="KAH6867298.1"/>
    <property type="molecule type" value="Genomic_DNA"/>
</dbReference>
<dbReference type="SUPFAM" id="SSF52151">
    <property type="entry name" value="FabD/lysophospholipase-like"/>
    <property type="match status" value="1"/>
</dbReference>
<dbReference type="OrthoDB" id="416786at2759"/>
<keyword evidence="2" id="KW-1185">Reference proteome</keyword>
<gene>
    <name evidence="1" type="ORF">B0T10DRAFT_361847</name>
</gene>
<dbReference type="AlphaFoldDB" id="A0A9P8VNW5"/>
<dbReference type="Gene3D" id="3.40.366.10">
    <property type="entry name" value="Malonyl-Coenzyme A Acyl Carrier Protein, domain 2"/>
    <property type="match status" value="1"/>
</dbReference>
<proteinExistence type="predicted"/>
<evidence type="ECO:0000313" key="2">
    <source>
        <dbReference type="Proteomes" id="UP000777438"/>
    </source>
</evidence>
<name>A0A9P8VNW5_9HYPO</name>
<feature type="non-terminal residue" evidence="1">
    <location>
        <position position="77"/>
    </location>
</feature>
<protein>
    <recommendedName>
        <fullName evidence="3">Malonyl-CoA:ACP transacylase (MAT) domain-containing protein</fullName>
    </recommendedName>
</protein>
<feature type="non-terminal residue" evidence="1">
    <location>
        <position position="1"/>
    </location>
</feature>
<sequence>QEVHWRGNLTSPVLFAEAVGNALASDDGIGLVVEVGPHPALKDPTTNNISDARSVLPPYCGTLGRGEGDVGAFSNAL</sequence>
<evidence type="ECO:0008006" key="3">
    <source>
        <dbReference type="Google" id="ProtNLM"/>
    </source>
</evidence>
<dbReference type="Proteomes" id="UP000777438">
    <property type="component" value="Unassembled WGS sequence"/>
</dbReference>
<organism evidence="1 2">
    <name type="scientific">Thelonectria olida</name>
    <dbReference type="NCBI Taxonomy" id="1576542"/>
    <lineage>
        <taxon>Eukaryota</taxon>
        <taxon>Fungi</taxon>
        <taxon>Dikarya</taxon>
        <taxon>Ascomycota</taxon>
        <taxon>Pezizomycotina</taxon>
        <taxon>Sordariomycetes</taxon>
        <taxon>Hypocreomycetidae</taxon>
        <taxon>Hypocreales</taxon>
        <taxon>Nectriaceae</taxon>
        <taxon>Thelonectria</taxon>
    </lineage>
</organism>
<reference evidence="1 2" key="1">
    <citation type="journal article" date="2021" name="Nat. Commun.">
        <title>Genetic determinants of endophytism in the Arabidopsis root mycobiome.</title>
        <authorList>
            <person name="Mesny F."/>
            <person name="Miyauchi S."/>
            <person name="Thiergart T."/>
            <person name="Pickel B."/>
            <person name="Atanasova L."/>
            <person name="Karlsson M."/>
            <person name="Huettel B."/>
            <person name="Barry K.W."/>
            <person name="Haridas S."/>
            <person name="Chen C."/>
            <person name="Bauer D."/>
            <person name="Andreopoulos W."/>
            <person name="Pangilinan J."/>
            <person name="LaButti K."/>
            <person name="Riley R."/>
            <person name="Lipzen A."/>
            <person name="Clum A."/>
            <person name="Drula E."/>
            <person name="Henrissat B."/>
            <person name="Kohler A."/>
            <person name="Grigoriev I.V."/>
            <person name="Martin F.M."/>
            <person name="Hacquard S."/>
        </authorList>
    </citation>
    <scope>NUCLEOTIDE SEQUENCE [LARGE SCALE GENOMIC DNA]</scope>
    <source>
        <strain evidence="1 2">MPI-CAGE-CH-0241</strain>
    </source>
</reference>
<dbReference type="GO" id="GO:0016740">
    <property type="term" value="F:transferase activity"/>
    <property type="evidence" value="ECO:0007669"/>
    <property type="project" value="InterPro"/>
</dbReference>
<dbReference type="InterPro" id="IPR016035">
    <property type="entry name" value="Acyl_Trfase/lysoPLipase"/>
</dbReference>